<dbReference type="Proteomes" id="UP001054945">
    <property type="component" value="Unassembled WGS sequence"/>
</dbReference>
<keyword evidence="2" id="KW-1185">Reference proteome</keyword>
<dbReference type="EMBL" id="BPLR01020410">
    <property type="protein sequence ID" value="GIX78433.1"/>
    <property type="molecule type" value="Genomic_DNA"/>
</dbReference>
<sequence length="112" mass="13031">MTCLPLSCQGFPLPSTLRSLTERVERTISHCRDADLVAMVTGRQYKQLRDLQLTQSFVEGSISEPDVLGNRIFFFSTKPLKIQVQVLQFVFWFLLRGRKKGIVLDYHCFQYQ</sequence>
<protein>
    <submittedName>
        <fullName evidence="1">Uncharacterized protein</fullName>
    </submittedName>
</protein>
<gene>
    <name evidence="1" type="ORF">CEXT_452081</name>
</gene>
<name>A0AAV4N179_CAEEX</name>
<comment type="caution">
    <text evidence="1">The sequence shown here is derived from an EMBL/GenBank/DDBJ whole genome shotgun (WGS) entry which is preliminary data.</text>
</comment>
<accession>A0AAV4N179</accession>
<organism evidence="1 2">
    <name type="scientific">Caerostris extrusa</name>
    <name type="common">Bark spider</name>
    <name type="synonym">Caerostris bankana</name>
    <dbReference type="NCBI Taxonomy" id="172846"/>
    <lineage>
        <taxon>Eukaryota</taxon>
        <taxon>Metazoa</taxon>
        <taxon>Ecdysozoa</taxon>
        <taxon>Arthropoda</taxon>
        <taxon>Chelicerata</taxon>
        <taxon>Arachnida</taxon>
        <taxon>Araneae</taxon>
        <taxon>Araneomorphae</taxon>
        <taxon>Entelegynae</taxon>
        <taxon>Araneoidea</taxon>
        <taxon>Araneidae</taxon>
        <taxon>Caerostris</taxon>
    </lineage>
</organism>
<reference evidence="1 2" key="1">
    <citation type="submission" date="2021-06" db="EMBL/GenBank/DDBJ databases">
        <title>Caerostris extrusa draft genome.</title>
        <authorList>
            <person name="Kono N."/>
            <person name="Arakawa K."/>
        </authorList>
    </citation>
    <scope>NUCLEOTIDE SEQUENCE [LARGE SCALE GENOMIC DNA]</scope>
</reference>
<proteinExistence type="predicted"/>
<evidence type="ECO:0000313" key="1">
    <source>
        <dbReference type="EMBL" id="GIX78433.1"/>
    </source>
</evidence>
<dbReference type="AlphaFoldDB" id="A0AAV4N179"/>
<evidence type="ECO:0000313" key="2">
    <source>
        <dbReference type="Proteomes" id="UP001054945"/>
    </source>
</evidence>